<evidence type="ECO:0000256" key="1">
    <source>
        <dbReference type="SAM" id="MobiDB-lite"/>
    </source>
</evidence>
<comment type="caution">
    <text evidence="2">The sequence shown here is derived from an EMBL/GenBank/DDBJ whole genome shotgun (WGS) entry which is preliminary data.</text>
</comment>
<feature type="region of interest" description="Disordered" evidence="1">
    <location>
        <begin position="59"/>
        <end position="131"/>
    </location>
</feature>
<evidence type="ECO:0008006" key="4">
    <source>
        <dbReference type="Google" id="ProtNLM"/>
    </source>
</evidence>
<organism evidence="2 3">
    <name type="scientific">Synaphobranchus kaupii</name>
    <name type="common">Kaup's arrowtooth eel</name>
    <dbReference type="NCBI Taxonomy" id="118154"/>
    <lineage>
        <taxon>Eukaryota</taxon>
        <taxon>Metazoa</taxon>
        <taxon>Chordata</taxon>
        <taxon>Craniata</taxon>
        <taxon>Vertebrata</taxon>
        <taxon>Euteleostomi</taxon>
        <taxon>Actinopterygii</taxon>
        <taxon>Neopterygii</taxon>
        <taxon>Teleostei</taxon>
        <taxon>Anguilliformes</taxon>
        <taxon>Synaphobranchidae</taxon>
        <taxon>Synaphobranchus</taxon>
    </lineage>
</organism>
<dbReference type="Proteomes" id="UP001152622">
    <property type="component" value="Chromosome 9"/>
</dbReference>
<evidence type="ECO:0000313" key="3">
    <source>
        <dbReference type="Proteomes" id="UP001152622"/>
    </source>
</evidence>
<proteinExistence type="predicted"/>
<keyword evidence="3" id="KW-1185">Reference proteome</keyword>
<protein>
    <recommendedName>
        <fullName evidence="4">Glypican-5</fullName>
    </recommendedName>
</protein>
<feature type="compositionally biased region" description="Low complexity" evidence="1">
    <location>
        <begin position="119"/>
        <end position="131"/>
    </location>
</feature>
<gene>
    <name evidence="2" type="ORF">SKAU_G00252040</name>
</gene>
<dbReference type="EMBL" id="JAINUF010000009">
    <property type="protein sequence ID" value="KAJ8350074.1"/>
    <property type="molecule type" value="Genomic_DNA"/>
</dbReference>
<dbReference type="AlphaFoldDB" id="A0A9Q1IPW4"/>
<evidence type="ECO:0000313" key="2">
    <source>
        <dbReference type="EMBL" id="KAJ8350074.1"/>
    </source>
</evidence>
<name>A0A9Q1IPW4_SYNKA</name>
<reference evidence="2" key="1">
    <citation type="journal article" date="2023" name="Science">
        <title>Genome structures resolve the early diversification of teleost fishes.</title>
        <authorList>
            <person name="Parey E."/>
            <person name="Louis A."/>
            <person name="Montfort J."/>
            <person name="Bouchez O."/>
            <person name="Roques C."/>
            <person name="Iampietro C."/>
            <person name="Lluch J."/>
            <person name="Castinel A."/>
            <person name="Donnadieu C."/>
            <person name="Desvignes T."/>
            <person name="Floi Bucao C."/>
            <person name="Jouanno E."/>
            <person name="Wen M."/>
            <person name="Mejri S."/>
            <person name="Dirks R."/>
            <person name="Jansen H."/>
            <person name="Henkel C."/>
            <person name="Chen W.J."/>
            <person name="Zahm M."/>
            <person name="Cabau C."/>
            <person name="Klopp C."/>
            <person name="Thompson A.W."/>
            <person name="Robinson-Rechavi M."/>
            <person name="Braasch I."/>
            <person name="Lecointre G."/>
            <person name="Bobe J."/>
            <person name="Postlethwait J.H."/>
            <person name="Berthelot C."/>
            <person name="Roest Crollius H."/>
            <person name="Guiguen Y."/>
        </authorList>
    </citation>
    <scope>NUCLEOTIDE SEQUENCE</scope>
    <source>
        <strain evidence="2">WJC10195</strain>
    </source>
</reference>
<accession>A0A9Q1IPW4</accession>
<feature type="compositionally biased region" description="Basic and acidic residues" evidence="1">
    <location>
        <begin position="99"/>
        <end position="115"/>
    </location>
</feature>
<sequence>MHSAYVLTKEATGVCLRITFWKRRGGVNDVFDELGVCAAGRSLLQGKSIPQYGTLDRIEAGSGGSDGRFSGDCDDEDEDGCGGSGGGEAKKVLKVSKWNPDEANDRRRSRTHTENVRTAGASAAGSSAQSGPLTLSMICTLAALWW</sequence>